<dbReference type="GO" id="GO:0051117">
    <property type="term" value="F:ATPase binding"/>
    <property type="evidence" value="ECO:0007669"/>
    <property type="project" value="TreeGrafter"/>
</dbReference>
<evidence type="ECO:0000256" key="3">
    <source>
        <dbReference type="RuleBase" id="RU003567"/>
    </source>
</evidence>
<evidence type="ECO:0000313" key="4">
    <source>
        <dbReference type="EMBL" id="MBW95702.1"/>
    </source>
</evidence>
<proteinExistence type="inferred from homology"/>
<organism evidence="4">
    <name type="scientific">Rhizophora mucronata</name>
    <name type="common">Asiatic mangrove</name>
    <dbReference type="NCBI Taxonomy" id="61149"/>
    <lineage>
        <taxon>Eukaryota</taxon>
        <taxon>Viridiplantae</taxon>
        <taxon>Streptophyta</taxon>
        <taxon>Embryophyta</taxon>
        <taxon>Tracheophyta</taxon>
        <taxon>Spermatophyta</taxon>
        <taxon>Magnoliopsida</taxon>
        <taxon>eudicotyledons</taxon>
        <taxon>Gunneridae</taxon>
        <taxon>Pentapetalae</taxon>
        <taxon>rosids</taxon>
        <taxon>fabids</taxon>
        <taxon>Malpighiales</taxon>
        <taxon>Rhizophoraceae</taxon>
        <taxon>Rhizophora</taxon>
    </lineage>
</organism>
<comment type="subunit">
    <text evidence="2">Component of the chloroplastic Clp protease core complex which consist of at least 16 proteins: CLPP4 (3 copies), CLPP5 (3 copies), CLPR4 (2 copies), ClpP1 (1 copy), CLPP6 (1 copy), CLPR2 (1 copy), CLPT1 (1 copy), CLPT2 (1 copy) and 3 copies of CLPP3 and/or CLPR1 and/or CLPR3. The core complex is organized in two heptameric rings, one containing CLPP3,4,5,6 in a 1:2:3:1 ratio and the other CLPP1 and CLPR1,2,3,4 in a 3:1:1:1:1 ratio.</text>
</comment>
<dbReference type="CDD" id="cd07017">
    <property type="entry name" value="S14_ClpP_2"/>
    <property type="match status" value="1"/>
</dbReference>
<dbReference type="GO" id="GO:0004176">
    <property type="term" value="F:ATP-dependent peptidase activity"/>
    <property type="evidence" value="ECO:0007669"/>
    <property type="project" value="InterPro"/>
</dbReference>
<dbReference type="PANTHER" id="PTHR10381:SF6">
    <property type="entry name" value="ATP-DEPENDENT CLP PROTEASE PROTEOLYTIC SUBUNIT-RELATED PROTEIN 3, CHLOROPLASTIC"/>
    <property type="match status" value="1"/>
</dbReference>
<accession>A0A2P2JQH0</accession>
<dbReference type="GO" id="GO:0006515">
    <property type="term" value="P:protein quality control for misfolded or incompletely synthesized proteins"/>
    <property type="evidence" value="ECO:0007669"/>
    <property type="project" value="TreeGrafter"/>
</dbReference>
<dbReference type="Gene3D" id="3.90.226.10">
    <property type="entry name" value="2-enoyl-CoA Hydratase, Chain A, domain 1"/>
    <property type="match status" value="1"/>
</dbReference>
<dbReference type="InterPro" id="IPR001907">
    <property type="entry name" value="ClpP"/>
</dbReference>
<dbReference type="EMBL" id="GGEC01015219">
    <property type="protein sequence ID" value="MBW95702.1"/>
    <property type="molecule type" value="Transcribed_RNA"/>
</dbReference>
<reference evidence="4" key="1">
    <citation type="submission" date="2018-02" db="EMBL/GenBank/DDBJ databases">
        <title>Rhizophora mucronata_Transcriptome.</title>
        <authorList>
            <person name="Meera S.P."/>
            <person name="Sreeshan A."/>
            <person name="Augustine A."/>
        </authorList>
    </citation>
    <scope>NUCLEOTIDE SEQUENCE</scope>
    <source>
        <tissue evidence="4">Leaf</tissue>
    </source>
</reference>
<evidence type="ECO:0000256" key="1">
    <source>
        <dbReference type="ARBA" id="ARBA00007039"/>
    </source>
</evidence>
<dbReference type="PANTHER" id="PTHR10381">
    <property type="entry name" value="ATP-DEPENDENT CLP PROTEASE PROTEOLYTIC SUBUNIT"/>
    <property type="match status" value="1"/>
</dbReference>
<comment type="similarity">
    <text evidence="1 3">Belongs to the peptidase S14 family.</text>
</comment>
<dbReference type="GO" id="GO:0004252">
    <property type="term" value="F:serine-type endopeptidase activity"/>
    <property type="evidence" value="ECO:0007669"/>
    <property type="project" value="InterPro"/>
</dbReference>
<dbReference type="InterPro" id="IPR023562">
    <property type="entry name" value="ClpP/TepA"/>
</dbReference>
<dbReference type="PRINTS" id="PR00127">
    <property type="entry name" value="CLPPROTEASEP"/>
</dbReference>
<dbReference type="GO" id="GO:0009532">
    <property type="term" value="C:plastid stroma"/>
    <property type="evidence" value="ECO:0007669"/>
    <property type="project" value="UniProtKB-ARBA"/>
</dbReference>
<sequence>MATCLKVLPVAYSKPSSTFNSKSVKSRNLKFSRCSLGAKSSAKIPVPPMNPNDPFLSKLASLAATSPENLMDRPVRTDTPPYLDLFDGPKLMATPAQVERSVSYNEHRPRKPPPDLPSLLLHGRIVYIGMPLVPAVTELVVAELMYLQWMDPKQPIFIYINSTGTTRDDGETVGMETEGFAIYDSMMQLKNEIHTVAVGAAIGQACLLLAAGTKGKRFMMPHAKAMIQQPRVPSSGLMPASDVLIRAKEAVTNRDTLIELLAKHTGNSLETVANVMRRPFYMDSRRAKEFGVIDSVLWRGQEKIMADVASPEEWDKMAGIKEANPF</sequence>
<protein>
    <recommendedName>
        <fullName evidence="3">ATP-dependent Clp protease proteolytic subunit</fullName>
    </recommendedName>
</protein>
<dbReference type="AlphaFoldDB" id="A0A2P2JQH0"/>
<name>A0A2P2JQH0_RHIMU</name>
<dbReference type="SUPFAM" id="SSF52096">
    <property type="entry name" value="ClpP/crotonase"/>
    <property type="match status" value="1"/>
</dbReference>
<dbReference type="GO" id="GO:0009368">
    <property type="term" value="C:endopeptidase Clp complex"/>
    <property type="evidence" value="ECO:0007669"/>
    <property type="project" value="TreeGrafter"/>
</dbReference>
<dbReference type="InterPro" id="IPR029045">
    <property type="entry name" value="ClpP/crotonase-like_dom_sf"/>
</dbReference>
<dbReference type="Pfam" id="PF00574">
    <property type="entry name" value="CLP_protease"/>
    <property type="match status" value="1"/>
</dbReference>
<dbReference type="FunFam" id="3.90.226.10:FF:000020">
    <property type="entry name" value="ATP-dependent Clp protease proteolytic subunit"/>
    <property type="match status" value="1"/>
</dbReference>
<evidence type="ECO:0000256" key="2">
    <source>
        <dbReference type="ARBA" id="ARBA00062827"/>
    </source>
</evidence>